<dbReference type="OrthoDB" id="515493at2759"/>
<evidence type="ECO:0000256" key="4">
    <source>
        <dbReference type="ARBA" id="ARBA00023163"/>
    </source>
</evidence>
<comment type="caution">
    <text evidence="8">The sequence shown here is derived from an EMBL/GenBank/DDBJ whole genome shotgun (WGS) entry which is preliminary data.</text>
</comment>
<feature type="coiled-coil region" evidence="6">
    <location>
        <begin position="111"/>
        <end position="173"/>
    </location>
</feature>
<name>A0A833VCK4_9POAL</name>
<dbReference type="GO" id="GO:0003700">
    <property type="term" value="F:DNA-binding transcription factor activity"/>
    <property type="evidence" value="ECO:0007669"/>
    <property type="project" value="InterPro"/>
</dbReference>
<reference evidence="8" key="1">
    <citation type="submission" date="2020-01" db="EMBL/GenBank/DDBJ databases">
        <title>Genome sequence of Kobresia littledalei, the first chromosome-level genome in the family Cyperaceae.</title>
        <authorList>
            <person name="Qu G."/>
        </authorList>
    </citation>
    <scope>NUCLEOTIDE SEQUENCE</scope>
    <source>
        <strain evidence="8">C.B.Clarke</strain>
        <tissue evidence="8">Leaf</tissue>
    </source>
</reference>
<evidence type="ECO:0000256" key="5">
    <source>
        <dbReference type="ARBA" id="ARBA00023242"/>
    </source>
</evidence>
<dbReference type="EMBL" id="SWLB01000009">
    <property type="protein sequence ID" value="KAF3334077.1"/>
    <property type="molecule type" value="Genomic_DNA"/>
</dbReference>
<dbReference type="InterPro" id="IPR057075">
    <property type="entry name" value="bHLH_IRO3"/>
</dbReference>
<dbReference type="AlphaFoldDB" id="A0A833VCK4"/>
<feature type="domain" description="BHLH" evidence="7">
    <location>
        <begin position="70"/>
        <end position="121"/>
    </location>
</feature>
<accession>A0A833VCK4</accession>
<organism evidence="8 9">
    <name type="scientific">Carex littledalei</name>
    <dbReference type="NCBI Taxonomy" id="544730"/>
    <lineage>
        <taxon>Eukaryota</taxon>
        <taxon>Viridiplantae</taxon>
        <taxon>Streptophyta</taxon>
        <taxon>Embryophyta</taxon>
        <taxon>Tracheophyta</taxon>
        <taxon>Spermatophyta</taxon>
        <taxon>Magnoliopsida</taxon>
        <taxon>Liliopsida</taxon>
        <taxon>Poales</taxon>
        <taxon>Cyperaceae</taxon>
        <taxon>Cyperoideae</taxon>
        <taxon>Cariceae</taxon>
        <taxon>Carex</taxon>
        <taxon>Carex subgen. Euthyceras</taxon>
    </lineage>
</organism>
<dbReference type="PANTHER" id="PTHR46133:SF8">
    <property type="entry name" value="TRANSCRIPTION FACTOR ILR3-LIKE"/>
    <property type="match status" value="1"/>
</dbReference>
<dbReference type="SUPFAM" id="SSF47459">
    <property type="entry name" value="HLH, helix-loop-helix DNA-binding domain"/>
    <property type="match status" value="1"/>
</dbReference>
<keyword evidence="3" id="KW-0238">DNA-binding</keyword>
<dbReference type="InterPro" id="IPR044818">
    <property type="entry name" value="ILR3-like"/>
</dbReference>
<evidence type="ECO:0000256" key="3">
    <source>
        <dbReference type="ARBA" id="ARBA00023125"/>
    </source>
</evidence>
<keyword evidence="9" id="KW-1185">Reference proteome</keyword>
<dbReference type="InterPro" id="IPR036638">
    <property type="entry name" value="HLH_DNA-bd_sf"/>
</dbReference>
<dbReference type="GO" id="GO:0003677">
    <property type="term" value="F:DNA binding"/>
    <property type="evidence" value="ECO:0007669"/>
    <property type="project" value="UniProtKB-KW"/>
</dbReference>
<keyword evidence="4" id="KW-0804">Transcription</keyword>
<dbReference type="CDD" id="cd11446">
    <property type="entry name" value="bHLH_AtILR3_like"/>
    <property type="match status" value="1"/>
</dbReference>
<dbReference type="SMART" id="SM00353">
    <property type="entry name" value="HLH"/>
    <property type="match status" value="1"/>
</dbReference>
<evidence type="ECO:0000256" key="2">
    <source>
        <dbReference type="ARBA" id="ARBA00023015"/>
    </source>
</evidence>
<evidence type="ECO:0000256" key="6">
    <source>
        <dbReference type="SAM" id="Coils"/>
    </source>
</evidence>
<dbReference type="PROSITE" id="PS50888">
    <property type="entry name" value="BHLH"/>
    <property type="match status" value="1"/>
</dbReference>
<sequence length="237" mass="26412">MGASGAQNGWILDYGVVEEDLHGSEFLWSPQLAEDPTVPSVIFGFDGSQKETNNQDNCCTKKRARQESCATPGSKACREKLRRDRLNERFNELCAVLEPGKPPKADKVAILSDATRLLNQLRSEAEKLKKSNESIQDNIKNLKVEKSILRDEKTKLKAEKERVEQTLKSTSIAPQFVPCQPVPATISYPAPVPVPVPVPAPNKYVAYQNYQQAAFWQWIPPASLDTTKDPVLWPPVA</sequence>
<dbReference type="GO" id="GO:0006879">
    <property type="term" value="P:intracellular iron ion homeostasis"/>
    <property type="evidence" value="ECO:0007669"/>
    <property type="project" value="InterPro"/>
</dbReference>
<keyword evidence="6" id="KW-0175">Coiled coil</keyword>
<evidence type="ECO:0000259" key="7">
    <source>
        <dbReference type="PROSITE" id="PS50888"/>
    </source>
</evidence>
<proteinExistence type="inferred from homology"/>
<evidence type="ECO:0000313" key="8">
    <source>
        <dbReference type="EMBL" id="KAF3334077.1"/>
    </source>
</evidence>
<protein>
    <submittedName>
        <fullName evidence="8">Transcription factor ILR3-like protein</fullName>
    </submittedName>
</protein>
<dbReference type="InterPro" id="IPR011598">
    <property type="entry name" value="bHLH_dom"/>
</dbReference>
<evidence type="ECO:0000256" key="1">
    <source>
        <dbReference type="ARBA" id="ARBA00005510"/>
    </source>
</evidence>
<gene>
    <name evidence="8" type="ORF">FCM35_KLT20681</name>
</gene>
<evidence type="ECO:0000313" key="9">
    <source>
        <dbReference type="Proteomes" id="UP000623129"/>
    </source>
</evidence>
<dbReference type="Proteomes" id="UP000623129">
    <property type="component" value="Unassembled WGS sequence"/>
</dbReference>
<keyword evidence="2" id="KW-0805">Transcription regulation</keyword>
<dbReference type="GO" id="GO:0046983">
    <property type="term" value="F:protein dimerization activity"/>
    <property type="evidence" value="ECO:0007669"/>
    <property type="project" value="InterPro"/>
</dbReference>
<keyword evidence="5" id="KW-0539">Nucleus</keyword>
<dbReference type="PANTHER" id="PTHR46133">
    <property type="entry name" value="BHLH TRANSCRIPTION FACTOR"/>
    <property type="match status" value="1"/>
</dbReference>
<comment type="similarity">
    <text evidence="1">Belongs to the bHLH protein family.</text>
</comment>
<dbReference type="Pfam" id="PF23177">
    <property type="entry name" value="bHLH_IRO3"/>
    <property type="match status" value="1"/>
</dbReference>
<dbReference type="Gene3D" id="4.10.280.10">
    <property type="entry name" value="Helix-loop-helix DNA-binding domain"/>
    <property type="match status" value="1"/>
</dbReference>